<evidence type="ECO:0000256" key="1">
    <source>
        <dbReference type="ARBA" id="ARBA00022679"/>
    </source>
</evidence>
<feature type="compositionally biased region" description="Polar residues" evidence="2">
    <location>
        <begin position="51"/>
        <end position="67"/>
    </location>
</feature>
<dbReference type="Pfam" id="PF00919">
    <property type="entry name" value="UPF0004"/>
    <property type="match status" value="1"/>
</dbReference>
<dbReference type="PROSITE" id="PS51449">
    <property type="entry name" value="MTTASE_N"/>
    <property type="match status" value="1"/>
</dbReference>
<dbReference type="InterPro" id="IPR013848">
    <property type="entry name" value="Methylthiotransferase_N"/>
</dbReference>
<organism evidence="4 5">
    <name type="scientific">Elysia marginata</name>
    <dbReference type="NCBI Taxonomy" id="1093978"/>
    <lineage>
        <taxon>Eukaryota</taxon>
        <taxon>Metazoa</taxon>
        <taxon>Spiralia</taxon>
        <taxon>Lophotrochozoa</taxon>
        <taxon>Mollusca</taxon>
        <taxon>Gastropoda</taxon>
        <taxon>Heterobranchia</taxon>
        <taxon>Euthyneura</taxon>
        <taxon>Panpulmonata</taxon>
        <taxon>Sacoglossa</taxon>
        <taxon>Placobranchoidea</taxon>
        <taxon>Plakobranchidae</taxon>
        <taxon>Elysia</taxon>
    </lineage>
</organism>
<dbReference type="GO" id="GO:0005783">
    <property type="term" value="C:endoplasmic reticulum"/>
    <property type="evidence" value="ECO:0007669"/>
    <property type="project" value="TreeGrafter"/>
</dbReference>
<keyword evidence="5" id="KW-1185">Reference proteome</keyword>
<gene>
    <name evidence="4" type="ORF">ElyMa_006040800</name>
</gene>
<reference evidence="4 5" key="1">
    <citation type="journal article" date="2021" name="Elife">
        <title>Chloroplast acquisition without the gene transfer in kleptoplastic sea slugs, Plakobranchus ocellatus.</title>
        <authorList>
            <person name="Maeda T."/>
            <person name="Takahashi S."/>
            <person name="Yoshida T."/>
            <person name="Shimamura S."/>
            <person name="Takaki Y."/>
            <person name="Nagai Y."/>
            <person name="Toyoda A."/>
            <person name="Suzuki Y."/>
            <person name="Arimoto A."/>
            <person name="Ishii H."/>
            <person name="Satoh N."/>
            <person name="Nishiyama T."/>
            <person name="Hasebe M."/>
            <person name="Maruyama T."/>
            <person name="Minagawa J."/>
            <person name="Obokata J."/>
            <person name="Shigenobu S."/>
        </authorList>
    </citation>
    <scope>NUCLEOTIDE SEQUENCE [LARGE SCALE GENOMIC DNA]</scope>
</reference>
<dbReference type="GO" id="GO:0046872">
    <property type="term" value="F:metal ion binding"/>
    <property type="evidence" value="ECO:0007669"/>
    <property type="project" value="UniProtKB-KW"/>
</dbReference>
<dbReference type="FunFam" id="3.40.50.12160:FF:000005">
    <property type="entry name" value="threonylcarbamoyladenosine tRNA methylthiotransferase isoform X1"/>
    <property type="match status" value="1"/>
</dbReference>
<dbReference type="AlphaFoldDB" id="A0AAV4GLI4"/>
<feature type="domain" description="MTTase N-terminal" evidence="3">
    <location>
        <begin position="87"/>
        <end position="195"/>
    </location>
</feature>
<dbReference type="Gene3D" id="3.40.50.12160">
    <property type="entry name" value="Methylthiotransferase, N-terminal domain"/>
    <property type="match status" value="1"/>
</dbReference>
<evidence type="ECO:0000256" key="2">
    <source>
        <dbReference type="SAM" id="MobiDB-lite"/>
    </source>
</evidence>
<evidence type="ECO:0000313" key="5">
    <source>
        <dbReference type="Proteomes" id="UP000762676"/>
    </source>
</evidence>
<dbReference type="InterPro" id="IPR038135">
    <property type="entry name" value="Methylthiotransferase_N_sf"/>
</dbReference>
<evidence type="ECO:0000313" key="4">
    <source>
        <dbReference type="EMBL" id="GFR85915.1"/>
    </source>
</evidence>
<dbReference type="EMBL" id="BMAT01012098">
    <property type="protein sequence ID" value="GFR85915.1"/>
    <property type="molecule type" value="Genomic_DNA"/>
</dbReference>
<proteinExistence type="predicted"/>
<evidence type="ECO:0000259" key="3">
    <source>
        <dbReference type="PROSITE" id="PS51449"/>
    </source>
</evidence>
<sequence length="236" mass="25818">MPSLHYSTSTCDNSIADIEDIVTESVSLSDQQRIGNKSHIVPRARRVKASLTKSQKDNATNHLNIENSRQENGDGATQQDSYVPGTQNIYVRTWGCSHNNSDSEYMAGQLAAYGFKITEEKDKADLWLLNSCTVKNPAEDHFKNSIKEARSKGKSLVLAGCVPQGQQKSDYIQGLSVIGVQQIDRVVEVVEETLKGNSVQLFGQKRASGKKSGGADLSLPKIRKNPLIEIIAINTG</sequence>
<dbReference type="PANTHER" id="PTHR11918">
    <property type="entry name" value="RADICAL SAM PROTEINS"/>
    <property type="match status" value="1"/>
</dbReference>
<dbReference type="GO" id="GO:0035598">
    <property type="term" value="F:tRNA (N(6)-L-threonylcarbamoyladenosine(37)-C(2))-methylthiotransferase activity"/>
    <property type="evidence" value="ECO:0007669"/>
    <property type="project" value="TreeGrafter"/>
</dbReference>
<dbReference type="GO" id="GO:0051539">
    <property type="term" value="F:4 iron, 4 sulfur cluster binding"/>
    <property type="evidence" value="ECO:0007669"/>
    <property type="project" value="UniProtKB-KW"/>
</dbReference>
<feature type="region of interest" description="Disordered" evidence="2">
    <location>
        <begin position="46"/>
        <end position="82"/>
    </location>
</feature>
<protein>
    <submittedName>
        <fullName evidence="4">Threonylcarbamoyladenosine tRNA methylthiotransferase-like</fullName>
    </submittedName>
</protein>
<dbReference type="PANTHER" id="PTHR11918:SF45">
    <property type="entry name" value="THREONYLCARBAMOYLADENOSINE TRNA METHYLTHIOTRANSFERASE"/>
    <property type="match status" value="1"/>
</dbReference>
<name>A0AAV4GLI4_9GAST</name>
<dbReference type="Proteomes" id="UP000762676">
    <property type="component" value="Unassembled WGS sequence"/>
</dbReference>
<keyword evidence="1" id="KW-0808">Transferase</keyword>
<comment type="caution">
    <text evidence="4">The sequence shown here is derived from an EMBL/GenBank/DDBJ whole genome shotgun (WGS) entry which is preliminary data.</text>
</comment>
<accession>A0AAV4GLI4</accession>